<feature type="compositionally biased region" description="Polar residues" evidence="7">
    <location>
        <begin position="26"/>
        <end position="38"/>
    </location>
</feature>
<keyword evidence="1" id="KW-0808">Transferase</keyword>
<evidence type="ECO:0000256" key="1">
    <source>
        <dbReference type="ARBA" id="ARBA00022679"/>
    </source>
</evidence>
<dbReference type="Gene3D" id="3.30.70.270">
    <property type="match status" value="2"/>
</dbReference>
<dbReference type="GeneID" id="83219896"/>
<evidence type="ECO:0000256" key="4">
    <source>
        <dbReference type="ARBA" id="ARBA00022759"/>
    </source>
</evidence>
<feature type="compositionally biased region" description="Basic and acidic residues" evidence="7">
    <location>
        <begin position="441"/>
        <end position="450"/>
    </location>
</feature>
<feature type="domain" description="Reverse transcriptase/retrotransposon-derived protein RNase H-like" evidence="9">
    <location>
        <begin position="965"/>
        <end position="1063"/>
    </location>
</feature>
<dbReference type="SUPFAM" id="SSF50630">
    <property type="entry name" value="Acid proteases"/>
    <property type="match status" value="1"/>
</dbReference>
<evidence type="ECO:0000256" key="6">
    <source>
        <dbReference type="SAM" id="Coils"/>
    </source>
</evidence>
<accession>A0AAD7UT85</accession>
<evidence type="ECO:0000256" key="7">
    <source>
        <dbReference type="SAM" id="MobiDB-lite"/>
    </source>
</evidence>
<dbReference type="InterPro" id="IPR021109">
    <property type="entry name" value="Peptidase_aspartic_dom_sf"/>
</dbReference>
<sequence>MSTQSLFSQLPYHDAGAMELDPPVSPLNNNPDLQSLASEPNDHSIAEMMNEFQHFALPNGQQTMAMATPATNDSGIALPNSQPIPTIPNGQEPTVPVLQDQSAEVPTQPASQPVTAMPNGAAASIHADPLHLAKIAYKDMKDEVAEKEKVYSQAIISKHHSRHTLMNELKQLQDNLEMSRLMWKAQHPQHVEFYSHEEIEALKRQRASAQRESQRALIVPKNLPALQLPGTVKWNPRLIVHPTAAAFIRAFEAELGSYGLTAEKDWERLIFCCLSDTQQLWLKNRLKEVKGNVTWDKVANLIIEKYDTNLQRILTMLDVLAMQQGNQALDEYCDEFQQRCLNAGLSAQTPAGLLLVIIFLSSLSAKHHEKATTFIVNQFSTGMPSDLDKVLEMVRTLKLSDCGSGKRKHEESSAAGSSNPNKKHQGHKQQQQQQHHQRQHTTKESDKPTNRCDYCNRTWRHGHKCSEYYAATGKPDPRKKQFFNRSAKVNKDADDKMDTLPCKSKTLSNRENKDEVLTPITIESHNIMALVDGGANFSALDVDFVKRLSLKIYPVQGTIGLASNEMSTPRIGITDPLNVVYNGRSYQHRFEVMNLARKHPMSIGWDLMHKMGIGYVGLATSWTKPMQSEDKELDDSPFEPNASPAGSPEEMQAFMDAIQPILNENANIRPGTFCNIPESIITLDTPKDAKCYRRQYEFPLTRQQLVEDTVADWLKEGIITEVPANIDNGWNSPLTFAPKKDAKGNKVGVRLCLDPRHINKYLPDDRHPIPLVRTVFDQLAGSSVFSTLDLKSAFHRFQIHEKDRHKTTFTSASGKQYMFVGCPFGLKPISAKFQRVMQILFTGLPFVTTFVDDIVVSSKSMQEHTEHVRIALERLTKANLLLNPDKCHFAQKAVYLLGFRVSAAGRALDSRKVTNVLEWPSPRTGKDIQRFLGIVNYFRDHIPNVSRLTARLDALRHAGDLKGLWTKAHENAFANIKYSVSHAPMLKHVNLKLPFHLATDASNDGIGAVLYQKENGRNTIVGFMARALTKSERNYSVTKRELLAIVFAFNKFHKFLWGNPFTLYTDHKPSSTSIPRKMPIP</sequence>
<dbReference type="SUPFAM" id="SSF56672">
    <property type="entry name" value="DNA/RNA polymerases"/>
    <property type="match status" value="1"/>
</dbReference>
<dbReference type="CDD" id="cd09274">
    <property type="entry name" value="RNase_HI_RT_Ty3"/>
    <property type="match status" value="1"/>
</dbReference>
<evidence type="ECO:0000256" key="5">
    <source>
        <dbReference type="ARBA" id="ARBA00023268"/>
    </source>
</evidence>
<dbReference type="GO" id="GO:0016779">
    <property type="term" value="F:nucleotidyltransferase activity"/>
    <property type="evidence" value="ECO:0007669"/>
    <property type="project" value="UniProtKB-KW"/>
</dbReference>
<keyword evidence="4" id="KW-0378">Hydrolase</keyword>
<feature type="coiled-coil region" evidence="6">
    <location>
        <begin position="162"/>
        <end position="219"/>
    </location>
</feature>
<feature type="region of interest" description="Disordered" evidence="7">
    <location>
        <begin position="627"/>
        <end position="648"/>
    </location>
</feature>
<dbReference type="Pfam" id="PF00078">
    <property type="entry name" value="RVT_1"/>
    <property type="match status" value="1"/>
</dbReference>
<organism evidence="10 11">
    <name type="scientific">Lichtheimia ornata</name>
    <dbReference type="NCBI Taxonomy" id="688661"/>
    <lineage>
        <taxon>Eukaryota</taxon>
        <taxon>Fungi</taxon>
        <taxon>Fungi incertae sedis</taxon>
        <taxon>Mucoromycota</taxon>
        <taxon>Mucoromycotina</taxon>
        <taxon>Mucoromycetes</taxon>
        <taxon>Mucorales</taxon>
        <taxon>Lichtheimiaceae</taxon>
        <taxon>Lichtheimia</taxon>
    </lineage>
</organism>
<dbReference type="RefSeq" id="XP_058336780.1">
    <property type="nucleotide sequence ID" value="XM_058492452.1"/>
</dbReference>
<keyword evidence="2" id="KW-0548">Nucleotidyltransferase</keyword>
<dbReference type="FunFam" id="3.30.70.270:FF:000020">
    <property type="entry name" value="Transposon Tf2-6 polyprotein-like Protein"/>
    <property type="match status" value="1"/>
</dbReference>
<dbReference type="Gene3D" id="3.10.10.10">
    <property type="entry name" value="HIV Type 1 Reverse Transcriptase, subunit A, domain 1"/>
    <property type="match status" value="1"/>
</dbReference>
<keyword evidence="3" id="KW-0540">Nuclease</keyword>
<dbReference type="InterPro" id="IPR041577">
    <property type="entry name" value="RT_RNaseH_2"/>
</dbReference>
<proteinExistence type="predicted"/>
<dbReference type="CDD" id="cd01647">
    <property type="entry name" value="RT_LTR"/>
    <property type="match status" value="1"/>
</dbReference>
<dbReference type="GO" id="GO:0004519">
    <property type="term" value="F:endonuclease activity"/>
    <property type="evidence" value="ECO:0007669"/>
    <property type="project" value="UniProtKB-KW"/>
</dbReference>
<feature type="domain" description="Reverse transcriptase" evidence="8">
    <location>
        <begin position="738"/>
        <end position="900"/>
    </location>
</feature>
<protein>
    <recommendedName>
        <fullName evidence="12">Reverse transcriptase</fullName>
    </recommendedName>
</protein>
<keyword evidence="5" id="KW-0511">Multifunctional enzyme</keyword>
<gene>
    <name evidence="10" type="ORF">O0I10_012559</name>
</gene>
<dbReference type="Gene3D" id="2.40.70.10">
    <property type="entry name" value="Acid Proteases"/>
    <property type="match status" value="1"/>
</dbReference>
<evidence type="ECO:0000256" key="3">
    <source>
        <dbReference type="ARBA" id="ARBA00022722"/>
    </source>
</evidence>
<keyword evidence="11" id="KW-1185">Reference proteome</keyword>
<feature type="region of interest" description="Disordered" evidence="7">
    <location>
        <begin position="402"/>
        <end position="451"/>
    </location>
</feature>
<dbReference type="CDD" id="cd00303">
    <property type="entry name" value="retropepsin_like"/>
    <property type="match status" value="1"/>
</dbReference>
<dbReference type="EMBL" id="JARTCD010000134">
    <property type="protein sequence ID" value="KAJ8651866.1"/>
    <property type="molecule type" value="Genomic_DNA"/>
</dbReference>
<evidence type="ECO:0000313" key="10">
    <source>
        <dbReference type="EMBL" id="KAJ8651866.1"/>
    </source>
</evidence>
<dbReference type="Proteomes" id="UP001234581">
    <property type="component" value="Unassembled WGS sequence"/>
</dbReference>
<dbReference type="InterPro" id="IPR043502">
    <property type="entry name" value="DNA/RNA_pol_sf"/>
</dbReference>
<reference evidence="10 11" key="1">
    <citation type="submission" date="2023-03" db="EMBL/GenBank/DDBJ databases">
        <title>Genome sequence of Lichtheimia ornata CBS 291.66.</title>
        <authorList>
            <person name="Mohabir J.T."/>
            <person name="Shea T.P."/>
            <person name="Kurbessoian T."/>
            <person name="Berby B."/>
            <person name="Fontaine J."/>
            <person name="Livny J."/>
            <person name="Gnirke A."/>
            <person name="Stajich J.E."/>
            <person name="Cuomo C.A."/>
        </authorList>
    </citation>
    <scope>NUCLEOTIDE SEQUENCE [LARGE SCALE GENOMIC DNA]</scope>
    <source>
        <strain evidence="10">CBS 291.66</strain>
    </source>
</reference>
<name>A0AAD7UT85_9FUNG</name>
<dbReference type="InterPro" id="IPR050951">
    <property type="entry name" value="Retrovirus_Pol_polyprotein"/>
</dbReference>
<comment type="caution">
    <text evidence="10">The sequence shown here is derived from an EMBL/GenBank/DDBJ whole genome shotgun (WGS) entry which is preliminary data.</text>
</comment>
<dbReference type="InterPro" id="IPR000477">
    <property type="entry name" value="RT_dom"/>
</dbReference>
<evidence type="ECO:0000313" key="11">
    <source>
        <dbReference type="Proteomes" id="UP001234581"/>
    </source>
</evidence>
<feature type="region of interest" description="Disordered" evidence="7">
    <location>
        <begin position="17"/>
        <end position="38"/>
    </location>
</feature>
<dbReference type="InterPro" id="IPR043128">
    <property type="entry name" value="Rev_trsase/Diguanyl_cyclase"/>
</dbReference>
<dbReference type="Pfam" id="PF17919">
    <property type="entry name" value="RT_RNaseH_2"/>
    <property type="match status" value="1"/>
</dbReference>
<evidence type="ECO:0008006" key="12">
    <source>
        <dbReference type="Google" id="ProtNLM"/>
    </source>
</evidence>
<evidence type="ECO:0000259" key="9">
    <source>
        <dbReference type="Pfam" id="PF17919"/>
    </source>
</evidence>
<dbReference type="AlphaFoldDB" id="A0AAD7UT85"/>
<keyword evidence="4" id="KW-0255">Endonuclease</keyword>
<evidence type="ECO:0000259" key="8">
    <source>
        <dbReference type="Pfam" id="PF00078"/>
    </source>
</evidence>
<evidence type="ECO:0000256" key="2">
    <source>
        <dbReference type="ARBA" id="ARBA00022695"/>
    </source>
</evidence>
<keyword evidence="6" id="KW-0175">Coiled coil</keyword>
<dbReference type="PANTHER" id="PTHR37984:SF5">
    <property type="entry name" value="PROTEIN NYNRIN-LIKE"/>
    <property type="match status" value="1"/>
</dbReference>
<dbReference type="PANTHER" id="PTHR37984">
    <property type="entry name" value="PROTEIN CBG26694"/>
    <property type="match status" value="1"/>
</dbReference>